<dbReference type="OrthoDB" id="8999at2157"/>
<evidence type="ECO:0000256" key="7">
    <source>
        <dbReference type="ARBA" id="ARBA00022634"/>
    </source>
</evidence>
<comment type="catalytic activity">
    <reaction evidence="21">
        <text>DNA(n) + a 2'-deoxyribonucleoside 5'-triphosphate = DNA(n+1) + diphosphate</text>
        <dbReference type="Rhea" id="RHEA:22508"/>
        <dbReference type="Rhea" id="RHEA-COMP:17339"/>
        <dbReference type="Rhea" id="RHEA-COMP:17340"/>
        <dbReference type="ChEBI" id="CHEBI:33019"/>
        <dbReference type="ChEBI" id="CHEBI:61560"/>
        <dbReference type="ChEBI" id="CHEBI:173112"/>
        <dbReference type="EC" id="2.7.7.7"/>
    </reaction>
</comment>
<feature type="domain" description="Helix-hairpin-helix DNA-binding motif class 1" evidence="22">
    <location>
        <begin position="54"/>
        <end position="73"/>
    </location>
</feature>
<dbReference type="Proteomes" id="UP000199112">
    <property type="component" value="Unassembled WGS sequence"/>
</dbReference>
<organism evidence="25 26">
    <name type="scientific">Natronorubrum sediminis</name>
    <dbReference type="NCBI Taxonomy" id="640943"/>
    <lineage>
        <taxon>Archaea</taxon>
        <taxon>Methanobacteriati</taxon>
        <taxon>Methanobacteriota</taxon>
        <taxon>Stenosarchaea group</taxon>
        <taxon>Halobacteria</taxon>
        <taxon>Halobacteriales</taxon>
        <taxon>Natrialbaceae</taxon>
        <taxon>Natronorubrum</taxon>
    </lineage>
</organism>
<keyword evidence="11" id="KW-0227">DNA damage</keyword>
<dbReference type="GO" id="GO:0042578">
    <property type="term" value="F:phosphoric ester hydrolase activity"/>
    <property type="evidence" value="ECO:0007669"/>
    <property type="project" value="TreeGrafter"/>
</dbReference>
<keyword evidence="12" id="KW-0832">Ubl conjugation</keyword>
<dbReference type="SUPFAM" id="SSF89550">
    <property type="entry name" value="PHP domain-like"/>
    <property type="match status" value="1"/>
</dbReference>
<gene>
    <name evidence="25" type="ORF">SAMN04487967_2233</name>
</gene>
<evidence type="ECO:0000256" key="1">
    <source>
        <dbReference type="ARBA" id="ARBA00001946"/>
    </source>
</evidence>
<evidence type="ECO:0000259" key="24">
    <source>
        <dbReference type="SMART" id="SM00483"/>
    </source>
</evidence>
<dbReference type="InterPro" id="IPR043519">
    <property type="entry name" value="NT_sf"/>
</dbReference>
<dbReference type="Gene3D" id="1.10.150.20">
    <property type="entry name" value="5' to 3' exonuclease, C-terminal subdomain"/>
    <property type="match status" value="1"/>
</dbReference>
<dbReference type="InterPro" id="IPR010996">
    <property type="entry name" value="HHH_MUS81"/>
</dbReference>
<dbReference type="GO" id="GO:0140078">
    <property type="term" value="F:class I DNA-(apurinic or apyrimidinic site) endonuclease activity"/>
    <property type="evidence" value="ECO:0007669"/>
    <property type="project" value="UniProtKB-EC"/>
</dbReference>
<dbReference type="NCBIfam" id="NF006375">
    <property type="entry name" value="PRK08609.1"/>
    <property type="match status" value="1"/>
</dbReference>
<dbReference type="GO" id="GO:0008270">
    <property type="term" value="F:zinc ion binding"/>
    <property type="evidence" value="ECO:0007669"/>
    <property type="project" value="TreeGrafter"/>
</dbReference>
<evidence type="ECO:0000256" key="14">
    <source>
        <dbReference type="ARBA" id="ARBA00023053"/>
    </source>
</evidence>
<dbReference type="EC" id="2.7.7.7" evidence="3"/>
<dbReference type="GO" id="GO:0005829">
    <property type="term" value="C:cytosol"/>
    <property type="evidence" value="ECO:0007669"/>
    <property type="project" value="TreeGrafter"/>
</dbReference>
<keyword evidence="9" id="KW-0548">Nucleotidyltransferase</keyword>
<evidence type="ECO:0000256" key="13">
    <source>
        <dbReference type="ARBA" id="ARBA00022932"/>
    </source>
</evidence>
<dbReference type="InterPro" id="IPR050243">
    <property type="entry name" value="PHP_phosphatase"/>
</dbReference>
<accession>A0A1H6FY75</accession>
<dbReference type="SUPFAM" id="SSF81301">
    <property type="entry name" value="Nucleotidyltransferase"/>
    <property type="match status" value="1"/>
</dbReference>
<dbReference type="InterPro" id="IPR003141">
    <property type="entry name" value="Pol/His_phosphatase_N"/>
</dbReference>
<evidence type="ECO:0000256" key="5">
    <source>
        <dbReference type="ARBA" id="ARBA00020020"/>
    </source>
</evidence>
<evidence type="ECO:0000256" key="20">
    <source>
        <dbReference type="ARBA" id="ARBA00045548"/>
    </source>
</evidence>
<dbReference type="CDD" id="cd00141">
    <property type="entry name" value="NT_POLXc"/>
    <property type="match status" value="1"/>
</dbReference>
<dbReference type="PANTHER" id="PTHR36928:SF1">
    <property type="entry name" value="PHOSPHATASE YCDX-RELATED"/>
    <property type="match status" value="1"/>
</dbReference>
<dbReference type="PRINTS" id="PR00870">
    <property type="entry name" value="DNAPOLXBETA"/>
</dbReference>
<proteinExistence type="predicted"/>
<sequence length="583" mass="63663">MATNAEIAGRFEEFADLLEADDVEYKPRAYRRAAENIRAHPVPIAGHIEDGNEGILEEIDGVGDAISSKVVEYVETGDIEELEELRADLPIDIADITRIEGVGPKTAGKLYRELGIETLDDLEEAAEAGEIQEVSGFGPKTEENIRDNIEFAREVGQRQLLGEARPLADDVLAFLESLETVERCEVAGSIRRWRETIGDVDVLVGTDENEDVVESFLNWNSVDSEIESGPDKASVRVGEIRVDLRVVVPEEFGSALQYFTGSKDHNVRLRNYAIDREMKLNEYGAFDVSSVDDPDAGQRVGERVAGETEASMYDALGLPLIPPELREDRGEIAAAEADALPDLITREDVRGDFHTHTEWSDGNTSIEAMVDAAAEMGYDYYGVADHAEGPGIVGDMGLSDTEILEQVEQIREVAAASEIEVFAGIEANIDADGEIGLSEAAIDALDVIVASPHSALDQDAPTATDRLVTAIENPAIDVIGHPSGRMLNERSGLDFDARELARAAADHDTALEINANPRRLDLWGSAVQAALEEGAPISVNTDAHQPSTLEYMRWGVHTARRGWAEPADVLNTWELDDVREFLH</sequence>
<evidence type="ECO:0000256" key="2">
    <source>
        <dbReference type="ARBA" id="ARBA00004496"/>
    </source>
</evidence>
<evidence type="ECO:0000256" key="3">
    <source>
        <dbReference type="ARBA" id="ARBA00012417"/>
    </source>
</evidence>
<dbReference type="InterPro" id="IPR004013">
    <property type="entry name" value="PHP_dom"/>
</dbReference>
<feature type="domain" description="Polymerase/histidinol phosphatase N-terminal" evidence="23">
    <location>
        <begin position="351"/>
        <end position="431"/>
    </location>
</feature>
<dbReference type="SMART" id="SM00278">
    <property type="entry name" value="HhH1"/>
    <property type="match status" value="3"/>
</dbReference>
<comment type="function">
    <text evidence="20">Repair polymerase that plays a key role in base-excision repair. During this process, the damaged base is excised by specific DNA glycosylases, the DNA backbone is nicked at the abasic site by an apurinic/apyrimidic (AP) endonuclease, and POLB removes 5'-deoxyribose-phosphate from the preincised AP site acting as a 5'-deoxyribose-phosphate lyase (5'-dRP lyase); through its DNA polymerase activity, it adds one nucleotide to the 3' end of the arising single-nucleotide gap. Conducts 'gap-filling' DNA synthesis in a stepwise distributive fashion rather than in a processive fashion as for other DNA polymerases. It is also able to cleave sugar-phosphate bonds 3' to an intact AP site, acting as an AP lyase.</text>
</comment>
<evidence type="ECO:0000256" key="10">
    <source>
        <dbReference type="ARBA" id="ARBA00022705"/>
    </source>
</evidence>
<evidence type="ECO:0000259" key="23">
    <source>
        <dbReference type="SMART" id="SM00481"/>
    </source>
</evidence>
<keyword evidence="8" id="KW-0808">Transferase</keyword>
<dbReference type="InterPro" id="IPR003583">
    <property type="entry name" value="Hlx-hairpin-Hlx_DNA-bd_motif"/>
</dbReference>
<dbReference type="GO" id="GO:0003887">
    <property type="term" value="F:DNA-directed DNA polymerase activity"/>
    <property type="evidence" value="ECO:0007669"/>
    <property type="project" value="UniProtKB-KW"/>
</dbReference>
<dbReference type="Gene3D" id="3.30.210.10">
    <property type="entry name" value="DNA polymerase, thumb domain"/>
    <property type="match status" value="1"/>
</dbReference>
<reference evidence="26" key="1">
    <citation type="submission" date="2016-10" db="EMBL/GenBank/DDBJ databases">
        <authorList>
            <person name="Varghese N."/>
            <person name="Submissions S."/>
        </authorList>
    </citation>
    <scope>NUCLEOTIDE SEQUENCE [LARGE SCALE GENOMIC DNA]</scope>
    <source>
        <strain evidence="26">CGMCC 1.8981</strain>
    </source>
</reference>
<keyword evidence="13" id="KW-0239">DNA-directed DNA polymerase</keyword>
<keyword evidence="14" id="KW-0915">Sodium</keyword>
<dbReference type="CDD" id="cd07436">
    <property type="entry name" value="PHP_PolX"/>
    <property type="match status" value="1"/>
</dbReference>
<dbReference type="Gene3D" id="3.30.460.10">
    <property type="entry name" value="Beta Polymerase, domain 2"/>
    <property type="match status" value="1"/>
</dbReference>
<dbReference type="InterPro" id="IPR022311">
    <property type="entry name" value="PolX-like"/>
</dbReference>
<dbReference type="InterPro" id="IPR047967">
    <property type="entry name" value="PolX_PHP"/>
</dbReference>
<dbReference type="InterPro" id="IPR037160">
    <property type="entry name" value="DNA_Pol_thumb_sf"/>
</dbReference>
<dbReference type="Pfam" id="PF02811">
    <property type="entry name" value="PHP"/>
    <property type="match status" value="1"/>
</dbReference>
<keyword evidence="15" id="KW-0234">DNA repair</keyword>
<evidence type="ECO:0000256" key="16">
    <source>
        <dbReference type="ARBA" id="ARBA00035717"/>
    </source>
</evidence>
<dbReference type="AlphaFoldDB" id="A0A1H6FY75"/>
<evidence type="ECO:0000256" key="4">
    <source>
        <dbReference type="ARBA" id="ARBA00012720"/>
    </source>
</evidence>
<keyword evidence="6" id="KW-0488">Methylation</keyword>
<dbReference type="Gene3D" id="1.10.150.110">
    <property type="entry name" value="DNA polymerase beta, N-terminal domain-like"/>
    <property type="match status" value="1"/>
</dbReference>
<evidence type="ECO:0000259" key="22">
    <source>
        <dbReference type="SMART" id="SM00278"/>
    </source>
</evidence>
<evidence type="ECO:0000313" key="26">
    <source>
        <dbReference type="Proteomes" id="UP000199112"/>
    </source>
</evidence>
<dbReference type="EC" id="4.2.99.18" evidence="4"/>
<dbReference type="InterPro" id="IPR002008">
    <property type="entry name" value="DNA_pol_X_beta-like"/>
</dbReference>
<evidence type="ECO:0000256" key="6">
    <source>
        <dbReference type="ARBA" id="ARBA00022481"/>
    </source>
</evidence>
<protein>
    <recommendedName>
        <fullName evidence="5">DNA polymerase beta</fullName>
        <ecNumber evidence="3">2.7.7.7</ecNumber>
        <ecNumber evidence="4">4.2.99.18</ecNumber>
    </recommendedName>
    <alternativeName>
        <fullName evidence="16">5'-deoxyribose-phosphate lyase</fullName>
    </alternativeName>
    <alternativeName>
        <fullName evidence="17">AP lyase</fullName>
    </alternativeName>
</protein>
<dbReference type="Pfam" id="PF14791">
    <property type="entry name" value="DNA_pol_B_thumb"/>
    <property type="match status" value="1"/>
</dbReference>
<dbReference type="SMART" id="SM00481">
    <property type="entry name" value="POLIIIAc"/>
    <property type="match status" value="1"/>
</dbReference>
<keyword evidence="10" id="KW-0235">DNA replication</keyword>
<dbReference type="PANTHER" id="PTHR36928">
    <property type="entry name" value="PHOSPHATASE YCDX-RELATED"/>
    <property type="match status" value="1"/>
</dbReference>
<dbReference type="Pfam" id="PF14716">
    <property type="entry name" value="HHH_8"/>
    <property type="match status" value="1"/>
</dbReference>
<dbReference type="GO" id="GO:0003677">
    <property type="term" value="F:DNA binding"/>
    <property type="evidence" value="ECO:0007669"/>
    <property type="project" value="InterPro"/>
</dbReference>
<keyword evidence="7" id="KW-0237">DNA synthesis</keyword>
<dbReference type="EMBL" id="FNWL01000002">
    <property type="protein sequence ID" value="SEH15771.1"/>
    <property type="molecule type" value="Genomic_DNA"/>
</dbReference>
<dbReference type="SMART" id="SM00483">
    <property type="entry name" value="POLXc"/>
    <property type="match status" value="1"/>
</dbReference>
<feature type="domain" description="Helix-hairpin-helix DNA-binding motif class 1" evidence="22">
    <location>
        <begin position="129"/>
        <end position="148"/>
    </location>
</feature>
<dbReference type="SUPFAM" id="SSF158702">
    <property type="entry name" value="Sec63 N-terminal domain-like"/>
    <property type="match status" value="1"/>
</dbReference>
<dbReference type="InterPro" id="IPR016195">
    <property type="entry name" value="Pol/histidinol_Pase-like"/>
</dbReference>
<evidence type="ECO:0000256" key="17">
    <source>
        <dbReference type="ARBA" id="ARBA00035726"/>
    </source>
</evidence>
<dbReference type="InterPro" id="IPR002054">
    <property type="entry name" value="DNA-dir_DNA_pol_X"/>
</dbReference>
<evidence type="ECO:0000256" key="8">
    <source>
        <dbReference type="ARBA" id="ARBA00022679"/>
    </source>
</evidence>
<feature type="domain" description="Helix-hairpin-helix DNA-binding motif class 1" evidence="22">
    <location>
        <begin position="94"/>
        <end position="113"/>
    </location>
</feature>
<dbReference type="Pfam" id="PF14520">
    <property type="entry name" value="HHH_5"/>
    <property type="match status" value="1"/>
</dbReference>
<comment type="catalytic activity">
    <reaction evidence="19">
        <text>a 5'-end 2'-deoxyribose-2'-deoxyribonucleotide-DNA = (2E,4S)-4-hydroxypenten-2-al-5-phosphate + a 5'-end 5'-phospho-2'-deoxyribonucleoside-DNA + H(+)</text>
        <dbReference type="Rhea" id="RHEA:76255"/>
        <dbReference type="Rhea" id="RHEA-COMP:13180"/>
        <dbReference type="Rhea" id="RHEA-COMP:18657"/>
        <dbReference type="ChEBI" id="CHEBI:15378"/>
        <dbReference type="ChEBI" id="CHEBI:136412"/>
        <dbReference type="ChEBI" id="CHEBI:195194"/>
        <dbReference type="ChEBI" id="CHEBI:195195"/>
    </reaction>
</comment>
<comment type="catalytic activity">
    <reaction evidence="18">
        <text>2'-deoxyribonucleotide-(2'-deoxyribose 5'-phosphate)-2'-deoxyribonucleotide-DNA = a 3'-end 2'-deoxyribonucleotide-(2,3-dehydro-2,3-deoxyribose 5'-phosphate)-DNA + a 5'-end 5'-phospho-2'-deoxyribonucleoside-DNA + H(+)</text>
        <dbReference type="Rhea" id="RHEA:66592"/>
        <dbReference type="Rhea" id="RHEA-COMP:13180"/>
        <dbReference type="Rhea" id="RHEA-COMP:16897"/>
        <dbReference type="Rhea" id="RHEA-COMP:17067"/>
        <dbReference type="ChEBI" id="CHEBI:15378"/>
        <dbReference type="ChEBI" id="CHEBI:136412"/>
        <dbReference type="ChEBI" id="CHEBI:157695"/>
        <dbReference type="ChEBI" id="CHEBI:167181"/>
        <dbReference type="EC" id="4.2.99.18"/>
    </reaction>
</comment>
<evidence type="ECO:0000256" key="11">
    <source>
        <dbReference type="ARBA" id="ARBA00022763"/>
    </source>
</evidence>
<comment type="subcellular location">
    <subcellularLocation>
        <location evidence="2">Cytoplasm</location>
    </subcellularLocation>
</comment>
<name>A0A1H6FY75_9EURY</name>
<evidence type="ECO:0000256" key="19">
    <source>
        <dbReference type="ARBA" id="ARBA00044678"/>
    </source>
</evidence>
<dbReference type="PIRSF" id="PIRSF005047">
    <property type="entry name" value="UCP005047_YshC"/>
    <property type="match status" value="1"/>
</dbReference>
<feature type="domain" description="DNA-directed DNA polymerase X" evidence="24">
    <location>
        <begin position="2"/>
        <end position="327"/>
    </location>
</feature>
<dbReference type="InterPro" id="IPR027421">
    <property type="entry name" value="DNA_pol_lamdba_lyase_dom_sf"/>
</dbReference>
<keyword evidence="26" id="KW-1185">Reference proteome</keyword>
<dbReference type="Gene3D" id="3.20.20.140">
    <property type="entry name" value="Metal-dependent hydrolases"/>
    <property type="match status" value="1"/>
</dbReference>
<evidence type="ECO:0000256" key="18">
    <source>
        <dbReference type="ARBA" id="ARBA00044632"/>
    </source>
</evidence>
<evidence type="ECO:0000256" key="15">
    <source>
        <dbReference type="ARBA" id="ARBA00023204"/>
    </source>
</evidence>
<dbReference type="SUPFAM" id="SSF47802">
    <property type="entry name" value="DNA polymerase beta, N-terminal domain-like"/>
    <property type="match status" value="1"/>
</dbReference>
<evidence type="ECO:0000256" key="21">
    <source>
        <dbReference type="ARBA" id="ARBA00049244"/>
    </source>
</evidence>
<evidence type="ECO:0000256" key="9">
    <source>
        <dbReference type="ARBA" id="ARBA00022695"/>
    </source>
</evidence>
<dbReference type="GO" id="GO:0006281">
    <property type="term" value="P:DNA repair"/>
    <property type="evidence" value="ECO:0007669"/>
    <property type="project" value="UniProtKB-KW"/>
</dbReference>
<comment type="cofactor">
    <cofactor evidence="1">
        <name>Mg(2+)</name>
        <dbReference type="ChEBI" id="CHEBI:18420"/>
    </cofactor>
</comment>
<evidence type="ECO:0000313" key="25">
    <source>
        <dbReference type="EMBL" id="SEH15771.1"/>
    </source>
</evidence>
<evidence type="ECO:0000256" key="12">
    <source>
        <dbReference type="ARBA" id="ARBA00022843"/>
    </source>
</evidence>
<dbReference type="RefSeq" id="WP_090507070.1">
    <property type="nucleotide sequence ID" value="NZ_FNWL01000002.1"/>
</dbReference>
<dbReference type="InterPro" id="IPR029398">
    <property type="entry name" value="PolB_thumb"/>
</dbReference>